<feature type="compositionally biased region" description="Basic and acidic residues" evidence="9">
    <location>
        <begin position="517"/>
        <end position="528"/>
    </location>
</feature>
<protein>
    <submittedName>
        <fullName evidence="11">ABC transporter substrate-binding protein/permease</fullName>
    </submittedName>
</protein>
<dbReference type="GO" id="GO:0006865">
    <property type="term" value="P:amino acid transport"/>
    <property type="evidence" value="ECO:0007669"/>
    <property type="project" value="UniProtKB-KW"/>
</dbReference>
<dbReference type="InterPro" id="IPR010065">
    <property type="entry name" value="AA_ABC_transptr_permease_3TM"/>
</dbReference>
<dbReference type="GO" id="GO:0043190">
    <property type="term" value="C:ATP-binding cassette (ABC) transporter complex"/>
    <property type="evidence" value="ECO:0007669"/>
    <property type="project" value="InterPro"/>
</dbReference>
<dbReference type="NCBIfam" id="TIGR01726">
    <property type="entry name" value="HEQRo_perm_3TM"/>
    <property type="match status" value="1"/>
</dbReference>
<comment type="subcellular location">
    <subcellularLocation>
        <location evidence="1 8">Cell membrane</location>
        <topology evidence="1 8">Multi-pass membrane protein</topology>
    </subcellularLocation>
</comment>
<keyword evidence="5" id="KW-0029">Amino-acid transport</keyword>
<dbReference type="GO" id="GO:0022857">
    <property type="term" value="F:transmembrane transporter activity"/>
    <property type="evidence" value="ECO:0007669"/>
    <property type="project" value="InterPro"/>
</dbReference>
<evidence type="ECO:0000256" key="6">
    <source>
        <dbReference type="ARBA" id="ARBA00022989"/>
    </source>
</evidence>
<dbReference type="SMART" id="SM00062">
    <property type="entry name" value="PBPb"/>
    <property type="match status" value="1"/>
</dbReference>
<dbReference type="PROSITE" id="PS51257">
    <property type="entry name" value="PROKAR_LIPOPROTEIN"/>
    <property type="match status" value="1"/>
</dbReference>
<evidence type="ECO:0000256" key="4">
    <source>
        <dbReference type="ARBA" id="ARBA00022692"/>
    </source>
</evidence>
<dbReference type="AlphaFoldDB" id="A0A9D1KZZ8"/>
<dbReference type="Proteomes" id="UP000824175">
    <property type="component" value="Unassembled WGS sequence"/>
</dbReference>
<evidence type="ECO:0000256" key="7">
    <source>
        <dbReference type="ARBA" id="ARBA00023136"/>
    </source>
</evidence>
<reference evidence="11" key="2">
    <citation type="journal article" date="2021" name="PeerJ">
        <title>Extensive microbial diversity within the chicken gut microbiome revealed by metagenomics and culture.</title>
        <authorList>
            <person name="Gilroy R."/>
            <person name="Ravi A."/>
            <person name="Getino M."/>
            <person name="Pursley I."/>
            <person name="Horton D.L."/>
            <person name="Alikhan N.F."/>
            <person name="Baker D."/>
            <person name="Gharbi K."/>
            <person name="Hall N."/>
            <person name="Watson M."/>
            <person name="Adriaenssens E.M."/>
            <person name="Foster-Nyarko E."/>
            <person name="Jarju S."/>
            <person name="Secka A."/>
            <person name="Antonio M."/>
            <person name="Oren A."/>
            <person name="Chaudhuri R.R."/>
            <person name="La Ragione R."/>
            <person name="Hildebrand F."/>
            <person name="Pallen M.J."/>
        </authorList>
    </citation>
    <scope>NUCLEOTIDE SEQUENCE</scope>
    <source>
        <strain evidence="11">CHK195-11698</strain>
    </source>
</reference>
<evidence type="ECO:0000256" key="2">
    <source>
        <dbReference type="ARBA" id="ARBA00022448"/>
    </source>
</evidence>
<name>A0A9D1KZZ8_9FIRM</name>
<feature type="region of interest" description="Disordered" evidence="9">
    <location>
        <begin position="517"/>
        <end position="536"/>
    </location>
</feature>
<evidence type="ECO:0000313" key="12">
    <source>
        <dbReference type="Proteomes" id="UP000824175"/>
    </source>
</evidence>
<dbReference type="InterPro" id="IPR035906">
    <property type="entry name" value="MetI-like_sf"/>
</dbReference>
<dbReference type="Pfam" id="PF00497">
    <property type="entry name" value="SBP_bac_3"/>
    <property type="match status" value="1"/>
</dbReference>
<keyword evidence="4 8" id="KW-0812">Transmembrane</keyword>
<feature type="transmembrane region" description="Helical" evidence="8">
    <location>
        <begin position="311"/>
        <end position="331"/>
    </location>
</feature>
<evidence type="ECO:0000256" key="9">
    <source>
        <dbReference type="SAM" id="MobiDB-lite"/>
    </source>
</evidence>
<dbReference type="PANTHER" id="PTHR30614">
    <property type="entry name" value="MEMBRANE COMPONENT OF AMINO ACID ABC TRANSPORTER"/>
    <property type="match status" value="1"/>
</dbReference>
<evidence type="ECO:0000256" key="1">
    <source>
        <dbReference type="ARBA" id="ARBA00004651"/>
    </source>
</evidence>
<reference evidence="11" key="1">
    <citation type="submission" date="2020-10" db="EMBL/GenBank/DDBJ databases">
        <authorList>
            <person name="Gilroy R."/>
        </authorList>
    </citation>
    <scope>NUCLEOTIDE SEQUENCE</scope>
    <source>
        <strain evidence="11">CHK195-11698</strain>
    </source>
</reference>
<feature type="transmembrane region" description="Helical" evidence="8">
    <location>
        <begin position="489"/>
        <end position="508"/>
    </location>
</feature>
<dbReference type="InterPro" id="IPR001638">
    <property type="entry name" value="Solute-binding_3/MltF_N"/>
</dbReference>
<comment type="caution">
    <text evidence="11">The sequence shown here is derived from an EMBL/GenBank/DDBJ whole genome shotgun (WGS) entry which is preliminary data.</text>
</comment>
<dbReference type="Pfam" id="PF00528">
    <property type="entry name" value="BPD_transp_1"/>
    <property type="match status" value="1"/>
</dbReference>
<dbReference type="SUPFAM" id="SSF53850">
    <property type="entry name" value="Periplasmic binding protein-like II"/>
    <property type="match status" value="1"/>
</dbReference>
<gene>
    <name evidence="11" type="ORF">IAD15_00460</name>
</gene>
<keyword evidence="2 8" id="KW-0813">Transport</keyword>
<dbReference type="CDD" id="cd06261">
    <property type="entry name" value="TM_PBP2"/>
    <property type="match status" value="1"/>
</dbReference>
<evidence type="ECO:0000256" key="5">
    <source>
        <dbReference type="ARBA" id="ARBA00022970"/>
    </source>
</evidence>
<dbReference type="PANTHER" id="PTHR30614:SF0">
    <property type="entry name" value="L-CYSTINE TRANSPORT SYSTEM PERMEASE PROTEIN TCYL"/>
    <property type="match status" value="1"/>
</dbReference>
<accession>A0A9D1KZZ8</accession>
<comment type="similarity">
    <text evidence="8">Belongs to the binding-protein-dependent transport system permease family.</text>
</comment>
<keyword evidence="6 8" id="KW-1133">Transmembrane helix</keyword>
<feature type="transmembrane region" description="Helical" evidence="8">
    <location>
        <begin position="434"/>
        <end position="455"/>
    </location>
</feature>
<proteinExistence type="inferred from homology"/>
<feature type="transmembrane region" description="Helical" evidence="8">
    <location>
        <begin position="352"/>
        <end position="373"/>
    </location>
</feature>
<evidence type="ECO:0000256" key="3">
    <source>
        <dbReference type="ARBA" id="ARBA00022475"/>
    </source>
</evidence>
<dbReference type="PROSITE" id="PS50928">
    <property type="entry name" value="ABC_TM1"/>
    <property type="match status" value="1"/>
</dbReference>
<dbReference type="EMBL" id="DVMJ01000002">
    <property type="protein sequence ID" value="HIU12536.1"/>
    <property type="molecule type" value="Genomic_DNA"/>
</dbReference>
<evidence type="ECO:0000256" key="8">
    <source>
        <dbReference type="RuleBase" id="RU363032"/>
    </source>
</evidence>
<sequence length="536" mass="60215">MYPSIKKWIIFVLTIFLLAGCRSQSDEQDVTKILVGTDGDTKPYTYFDENNELTGYDIAVVKAIDEMLPQYEISFEVTEFTGIFAGIDSSRYQMAANNITKNPERESKYLFGNQSYLYNNAVIAVQSDRTDIQSLDDLGGKTTVIKPSGSFQQAFVENYNATHPDNPILFTYSDQDYLKTYQDIMQGHVDFALAEEIMINSMIDEYQLDLDVISLPYEQTIQIMQPEGFFVFPRTQEGEALRDAFDEAIVTLIENGTLSELSNTYLGRDYVGNITINQSSETTTESMPNLFDIGLVFSNIPQILAYLPTTLWITLISAIFSFLLGFVIAMVKHKRIPILTPIFNFYVSFMRGTPLLVQLYLTFYGIPILLQYINYYQGTNYSTNSIPPMLFVIIAFSLNEAAYSSESIRAGLEAVDPGEQEAALAMGMSPLQTFIRITLPEALVIALPALGNSLVGLIKGTSLAFTCAVIDITAGGKLLASRNFRYFESYISVALIYWVLTIVISWLLKKLEKKLKADEQEEDGKHVESPAYSQEL</sequence>
<dbReference type="Gene3D" id="1.10.3720.10">
    <property type="entry name" value="MetI-like"/>
    <property type="match status" value="1"/>
</dbReference>
<evidence type="ECO:0000259" key="10">
    <source>
        <dbReference type="PROSITE" id="PS50928"/>
    </source>
</evidence>
<feature type="domain" description="ABC transmembrane type-1" evidence="10">
    <location>
        <begin position="307"/>
        <end position="508"/>
    </location>
</feature>
<dbReference type="Gene3D" id="3.40.190.10">
    <property type="entry name" value="Periplasmic binding protein-like II"/>
    <property type="match status" value="2"/>
</dbReference>
<keyword evidence="3" id="KW-1003">Cell membrane</keyword>
<dbReference type="InterPro" id="IPR000515">
    <property type="entry name" value="MetI-like"/>
</dbReference>
<dbReference type="InterPro" id="IPR043429">
    <property type="entry name" value="ArtM/GltK/GlnP/TcyL/YhdX-like"/>
</dbReference>
<organism evidence="11 12">
    <name type="scientific">Candidatus Fimiplasma intestinipullorum</name>
    <dbReference type="NCBI Taxonomy" id="2840825"/>
    <lineage>
        <taxon>Bacteria</taxon>
        <taxon>Bacillati</taxon>
        <taxon>Bacillota</taxon>
        <taxon>Clostridia</taxon>
        <taxon>Eubacteriales</taxon>
        <taxon>Candidatus Fimiplasma</taxon>
    </lineage>
</organism>
<evidence type="ECO:0000313" key="11">
    <source>
        <dbReference type="EMBL" id="HIU12536.1"/>
    </source>
</evidence>
<dbReference type="SUPFAM" id="SSF161098">
    <property type="entry name" value="MetI-like"/>
    <property type="match status" value="1"/>
</dbReference>
<keyword evidence="7 8" id="KW-0472">Membrane</keyword>